<evidence type="ECO:0000313" key="2">
    <source>
        <dbReference type="Proteomes" id="UP000187158"/>
    </source>
</evidence>
<evidence type="ECO:0000313" key="1">
    <source>
        <dbReference type="EMBL" id="OMD34627.1"/>
    </source>
</evidence>
<accession>A0ABX3GQZ8</accession>
<name>A0ABX3GQZ8_9BACL</name>
<dbReference type="EMBL" id="MPVP01000050">
    <property type="protein sequence ID" value="OMD34627.1"/>
    <property type="molecule type" value="Genomic_DNA"/>
</dbReference>
<dbReference type="RefSeq" id="WP_076218636.1">
    <property type="nucleotide sequence ID" value="NZ_MPVP01000050.1"/>
</dbReference>
<sequence>MVITLEQTAALLSRIQIAYPAFVNIFEEDDYGNVVNAPTAQLWQQRLSANGITIEQAVHALDKHIDTSQFEPKIADIINNKPQLSIYDIQAQERQQEQLALLEYHESNEVIPMPDHIHELLERLENKRTLGGEDNLE</sequence>
<protein>
    <recommendedName>
        <fullName evidence="3">Replicative helicase inhibitor G39P N-terminal domain-containing protein</fullName>
    </recommendedName>
</protein>
<dbReference type="Proteomes" id="UP000187158">
    <property type="component" value="Unassembled WGS sequence"/>
</dbReference>
<organism evidence="1 2">
    <name type="scientific">Paenibacillus odorifer</name>
    <dbReference type="NCBI Taxonomy" id="189426"/>
    <lineage>
        <taxon>Bacteria</taxon>
        <taxon>Bacillati</taxon>
        <taxon>Bacillota</taxon>
        <taxon>Bacilli</taxon>
        <taxon>Bacillales</taxon>
        <taxon>Paenibacillaceae</taxon>
        <taxon>Paenibacillus</taxon>
    </lineage>
</organism>
<evidence type="ECO:0008006" key="3">
    <source>
        <dbReference type="Google" id="ProtNLM"/>
    </source>
</evidence>
<gene>
    <name evidence="1" type="ORF">BSO21_10700</name>
</gene>
<proteinExistence type="predicted"/>
<keyword evidence="2" id="KW-1185">Reference proteome</keyword>
<dbReference type="Gene3D" id="1.10.8.200">
    <property type="entry name" value="Replisome organizer (g39p helicase loader/inhibitor protein)"/>
    <property type="match status" value="1"/>
</dbReference>
<comment type="caution">
    <text evidence="1">The sequence shown here is derived from an EMBL/GenBank/DDBJ whole genome shotgun (WGS) entry which is preliminary data.</text>
</comment>
<reference evidence="1 2" key="1">
    <citation type="submission" date="2016-11" db="EMBL/GenBank/DDBJ databases">
        <title>Paenibacillus species isolates.</title>
        <authorList>
            <person name="Beno S.M."/>
        </authorList>
    </citation>
    <scope>NUCLEOTIDE SEQUENCE [LARGE SCALE GENOMIC DNA]</scope>
    <source>
        <strain evidence="1 2">FSL H7-0433</strain>
    </source>
</reference>